<evidence type="ECO:0000313" key="2">
    <source>
        <dbReference type="Proteomes" id="UP000676246"/>
    </source>
</evidence>
<dbReference type="EMBL" id="JAGQDD010000053">
    <property type="protein sequence ID" value="MBQ0933684.1"/>
    <property type="molecule type" value="Genomic_DNA"/>
</dbReference>
<dbReference type="AlphaFoldDB" id="A0A940YBW3"/>
<dbReference type="RefSeq" id="WP_210857349.1">
    <property type="nucleotide sequence ID" value="NZ_JAGQDD010000053.1"/>
</dbReference>
<keyword evidence="2" id="KW-1185">Reference proteome</keyword>
<gene>
    <name evidence="1" type="ORF">KAK03_24720</name>
</gene>
<evidence type="ECO:0000313" key="1">
    <source>
        <dbReference type="EMBL" id="MBQ0933684.1"/>
    </source>
</evidence>
<dbReference type="Proteomes" id="UP000676246">
    <property type="component" value="Unassembled WGS sequence"/>
</dbReference>
<reference evidence="1 2" key="1">
    <citation type="submission" date="2021-04" db="EMBL/GenBank/DDBJ databases">
        <title>The genome sequence of Ideonella sp. 3Y2.</title>
        <authorList>
            <person name="Liu Y."/>
        </authorList>
    </citation>
    <scope>NUCLEOTIDE SEQUENCE [LARGE SCALE GENOMIC DNA]</scope>
    <source>
        <strain evidence="1 2">3Y2</strain>
    </source>
</reference>
<sequence>MSRPSIEELPHLWLEDGSYRDVYVLGTSLSDWRELSKLACEFPHTYQRDGVDRPLPNASAVFGDRAHTHLLSIRVGNATVNCHYFASSEIELDVDPREVRSSEDHDAILLFVERLSAATGKPARITDENLENSVHLEFDPNSSAWRVGR</sequence>
<name>A0A940YBW3_9BURK</name>
<comment type="caution">
    <text evidence="1">The sequence shown here is derived from an EMBL/GenBank/DDBJ whole genome shotgun (WGS) entry which is preliminary data.</text>
</comment>
<protein>
    <submittedName>
        <fullName evidence="1">Uncharacterized protein</fullName>
    </submittedName>
</protein>
<organism evidence="1 2">
    <name type="scientific">Ideonella alba</name>
    <dbReference type="NCBI Taxonomy" id="2824118"/>
    <lineage>
        <taxon>Bacteria</taxon>
        <taxon>Pseudomonadati</taxon>
        <taxon>Pseudomonadota</taxon>
        <taxon>Betaproteobacteria</taxon>
        <taxon>Burkholderiales</taxon>
        <taxon>Sphaerotilaceae</taxon>
        <taxon>Ideonella</taxon>
    </lineage>
</organism>
<accession>A0A940YBW3</accession>
<proteinExistence type="predicted"/>